<gene>
    <name evidence="3" type="ORF">Cvel_15111</name>
</gene>
<dbReference type="AlphaFoldDB" id="A0A0G4F4M5"/>
<dbReference type="PRINTS" id="PR01217">
    <property type="entry name" value="PRICHEXTENSN"/>
</dbReference>
<evidence type="ECO:0000256" key="2">
    <source>
        <dbReference type="SAM" id="SignalP"/>
    </source>
</evidence>
<evidence type="ECO:0008006" key="4">
    <source>
        <dbReference type="Google" id="ProtNLM"/>
    </source>
</evidence>
<keyword evidence="2" id="KW-0732">Signal</keyword>
<evidence type="ECO:0000256" key="1">
    <source>
        <dbReference type="SAM" id="MobiDB-lite"/>
    </source>
</evidence>
<feature type="compositionally biased region" description="Pro residues" evidence="1">
    <location>
        <begin position="42"/>
        <end position="92"/>
    </location>
</feature>
<feature type="signal peptide" evidence="2">
    <location>
        <begin position="1"/>
        <end position="17"/>
    </location>
</feature>
<reference evidence="3" key="1">
    <citation type="submission" date="2014-11" db="EMBL/GenBank/DDBJ databases">
        <authorList>
            <person name="Otto D Thomas"/>
            <person name="Naeem Raeece"/>
        </authorList>
    </citation>
    <scope>NUCLEOTIDE SEQUENCE</scope>
</reference>
<feature type="compositionally biased region" description="Pro residues" evidence="1">
    <location>
        <begin position="100"/>
        <end position="115"/>
    </location>
</feature>
<feature type="chain" id="PRO_5005188299" description="FH2 domain-containing protein" evidence="2">
    <location>
        <begin position="18"/>
        <end position="318"/>
    </location>
</feature>
<proteinExistence type="predicted"/>
<organism evidence="3">
    <name type="scientific">Chromera velia CCMP2878</name>
    <dbReference type="NCBI Taxonomy" id="1169474"/>
    <lineage>
        <taxon>Eukaryota</taxon>
        <taxon>Sar</taxon>
        <taxon>Alveolata</taxon>
        <taxon>Colpodellida</taxon>
        <taxon>Chromeraceae</taxon>
        <taxon>Chromera</taxon>
    </lineage>
</organism>
<name>A0A0G4F4M5_9ALVE</name>
<accession>A0A0G4F4M5</accession>
<dbReference type="EMBL" id="CDMZ01000114">
    <property type="protein sequence ID" value="CEM07024.1"/>
    <property type="molecule type" value="Genomic_DNA"/>
</dbReference>
<sequence length="318" mass="33250">MWRLSCFFAQWVAVCSGHVLLRSPTSPAQTLLSADDSLTQPSTPPEFVPSPPPTLAPATPPSPPPTIAPATPPSPPPAIAPPTAPSSPPDFAPPGSAVSPSPPAGTPPSASPTDPPTEKVGGACPGAKPEILPPEGAEHMWPPPRNVTFKKAALPSGLRVGDWPQEDVDEWALEHMSDKDILKFIDLKLNELEKRIPGLPDGKAITKLSSELKSGAVRRALITTFANGILQIANVIRSGGDGNEIAKGIFSSVFGMVQDISGALAAVPGVQWLALGLNLVSSLVSFFTGGGPAPPPPLTEEVLERVFRKQLWDFVAEV</sequence>
<feature type="non-terminal residue" evidence="3">
    <location>
        <position position="318"/>
    </location>
</feature>
<protein>
    <recommendedName>
        <fullName evidence="4">FH2 domain-containing protein</fullName>
    </recommendedName>
</protein>
<evidence type="ECO:0000313" key="3">
    <source>
        <dbReference type="EMBL" id="CEM07024.1"/>
    </source>
</evidence>
<feature type="region of interest" description="Disordered" evidence="1">
    <location>
        <begin position="35"/>
        <end position="135"/>
    </location>
</feature>